<dbReference type="STRING" id="290318.Cvib_1283"/>
<proteinExistence type="inferred from homology"/>
<sequence length="474" mass="53902">MISFSLIGALYLLIAVIFIYFVAMHAIYLFLIVLGALEQKKFRREICFGEFSIISRSAQTFPVSVIISAFNEEKMIVATVENVLQLRYPQFEIVVVNDGSVDGTMAVLTERFGLRLVHEVFREHILTKPVRGLYRSPEYPQLLVVDKENGRRADANNAGVNHARYPLICQIDADCILEEDSLLYMVRPFLGNSDVIAATGIIRPSNGLVVSKGRIVSRGLPDRWLPLFQWLEYLRAFQWARGGLSRMQSMLCMSGAYTFIKREVFLAVGGANPHAVVDDFELTLTLNRYIHTHKKERRMKIAYVPDPGCYSEVPETLKALASQRNFWQRTLLQSIIWNRDMMFNPRYGLAGMFGMPFFFFFEAISAVVEATSYIIAPIALCIGMVTPIELLLLFSAGVLSGSFVSVVAVLMQEGTRMRQRRVRDLLRLLLAGVVEFFGYHQLHVLFRLKGIFDLLVRHKIAYGYRERVGHTEGS</sequence>
<feature type="transmembrane region" description="Helical" evidence="4">
    <location>
        <begin position="347"/>
        <end position="368"/>
    </location>
</feature>
<dbReference type="CDD" id="cd06423">
    <property type="entry name" value="CESA_like"/>
    <property type="match status" value="1"/>
</dbReference>
<dbReference type="OrthoDB" id="9766299at2"/>
<dbReference type="HOGENOM" id="CLU_044042_1_0_10"/>
<evidence type="ECO:0000256" key="4">
    <source>
        <dbReference type="SAM" id="Phobius"/>
    </source>
</evidence>
<keyword evidence="4" id="KW-1133">Transmembrane helix</keyword>
<dbReference type="eggNOG" id="COG1215">
    <property type="taxonomic scope" value="Bacteria"/>
</dbReference>
<keyword evidence="4" id="KW-0812">Transmembrane</keyword>
<evidence type="ECO:0000256" key="3">
    <source>
        <dbReference type="ARBA" id="ARBA00022679"/>
    </source>
</evidence>
<evidence type="ECO:0000256" key="1">
    <source>
        <dbReference type="ARBA" id="ARBA00006739"/>
    </source>
</evidence>
<protein>
    <submittedName>
        <fullName evidence="5">Glycosyl transferase, family 2</fullName>
    </submittedName>
</protein>
<accession>A4SFN6</accession>
<dbReference type="PANTHER" id="PTHR43630:SF1">
    <property type="entry name" value="POLY-BETA-1,6-N-ACETYL-D-GLUCOSAMINE SYNTHASE"/>
    <property type="match status" value="1"/>
</dbReference>
<keyword evidence="2" id="KW-0328">Glycosyltransferase</keyword>
<dbReference type="SUPFAM" id="SSF53448">
    <property type="entry name" value="Nucleotide-diphospho-sugar transferases"/>
    <property type="match status" value="1"/>
</dbReference>
<dbReference type="PANTHER" id="PTHR43630">
    <property type="entry name" value="POLY-BETA-1,6-N-ACETYL-D-GLUCOSAMINE SYNTHASE"/>
    <property type="match status" value="1"/>
</dbReference>
<dbReference type="Pfam" id="PF13641">
    <property type="entry name" value="Glyco_tranf_2_3"/>
    <property type="match status" value="1"/>
</dbReference>
<gene>
    <name evidence="5" type="ordered locus">Cvib_1283</name>
</gene>
<name>A4SFN6_CHLPM</name>
<reference evidence="5" key="1">
    <citation type="submission" date="2007-03" db="EMBL/GenBank/DDBJ databases">
        <title>Complete sequence of Prosthecochloris vibrioformis DSM 265.</title>
        <authorList>
            <consortium name="US DOE Joint Genome Institute"/>
            <person name="Copeland A."/>
            <person name="Lucas S."/>
            <person name="Lapidus A."/>
            <person name="Barry K."/>
            <person name="Detter J.C."/>
            <person name="Glavina del Rio T."/>
            <person name="Hammon N."/>
            <person name="Israni S."/>
            <person name="Pitluck S."/>
            <person name="Schmutz J."/>
            <person name="Larimer F."/>
            <person name="Land M."/>
            <person name="Hauser L."/>
            <person name="Mikhailova N."/>
            <person name="Li T."/>
            <person name="Overmann J."/>
            <person name="Schuster S.C."/>
            <person name="Bryant D.A."/>
            <person name="Richardson P."/>
        </authorList>
    </citation>
    <scope>NUCLEOTIDE SEQUENCE [LARGE SCALE GENOMIC DNA]</scope>
    <source>
        <strain evidence="5">DSM 265</strain>
    </source>
</reference>
<comment type="similarity">
    <text evidence="1">Belongs to the glycosyltransferase 2 family.</text>
</comment>
<evidence type="ECO:0000313" key="5">
    <source>
        <dbReference type="EMBL" id="ABP37295.1"/>
    </source>
</evidence>
<keyword evidence="4" id="KW-0472">Membrane</keyword>
<keyword evidence="3 5" id="KW-0808">Transferase</keyword>
<dbReference type="CAZy" id="GT2">
    <property type="family name" value="Glycosyltransferase Family 2"/>
</dbReference>
<organism evidence="5">
    <name type="scientific">Chlorobium phaeovibrioides (strain DSM 265 / 1930)</name>
    <name type="common">Prosthecochloris vibrioformis (strain DSM 265)</name>
    <dbReference type="NCBI Taxonomy" id="290318"/>
    <lineage>
        <taxon>Bacteria</taxon>
        <taxon>Pseudomonadati</taxon>
        <taxon>Chlorobiota</taxon>
        <taxon>Chlorobiia</taxon>
        <taxon>Chlorobiales</taxon>
        <taxon>Chlorobiaceae</taxon>
        <taxon>Chlorobium/Pelodictyon group</taxon>
        <taxon>Chlorobium</taxon>
    </lineage>
</organism>
<feature type="transmembrane region" description="Helical" evidence="4">
    <location>
        <begin position="374"/>
        <end position="404"/>
    </location>
</feature>
<feature type="transmembrane region" description="Helical" evidence="4">
    <location>
        <begin position="6"/>
        <end position="34"/>
    </location>
</feature>
<dbReference type="KEGG" id="pvi:Cvib_1283"/>
<dbReference type="InterPro" id="IPR029044">
    <property type="entry name" value="Nucleotide-diphossugar_trans"/>
</dbReference>
<evidence type="ECO:0000256" key="2">
    <source>
        <dbReference type="ARBA" id="ARBA00022676"/>
    </source>
</evidence>
<dbReference type="AlphaFoldDB" id="A4SFN6"/>
<dbReference type="GO" id="GO:0016757">
    <property type="term" value="F:glycosyltransferase activity"/>
    <property type="evidence" value="ECO:0007669"/>
    <property type="project" value="UniProtKB-KW"/>
</dbReference>
<dbReference type="Gene3D" id="3.90.550.10">
    <property type="entry name" value="Spore Coat Polysaccharide Biosynthesis Protein SpsA, Chain A"/>
    <property type="match status" value="1"/>
</dbReference>
<dbReference type="EMBL" id="CP000607">
    <property type="protein sequence ID" value="ABP37295.1"/>
    <property type="molecule type" value="Genomic_DNA"/>
</dbReference>